<dbReference type="AlphaFoldDB" id="A0A7R8YMF8"/>
<keyword evidence="3" id="KW-1185">Reference proteome</keyword>
<organism evidence="2 3">
    <name type="scientific">Hermetia illucens</name>
    <name type="common">Black soldier fly</name>
    <dbReference type="NCBI Taxonomy" id="343691"/>
    <lineage>
        <taxon>Eukaryota</taxon>
        <taxon>Metazoa</taxon>
        <taxon>Ecdysozoa</taxon>
        <taxon>Arthropoda</taxon>
        <taxon>Hexapoda</taxon>
        <taxon>Insecta</taxon>
        <taxon>Pterygota</taxon>
        <taxon>Neoptera</taxon>
        <taxon>Endopterygota</taxon>
        <taxon>Diptera</taxon>
        <taxon>Brachycera</taxon>
        <taxon>Stratiomyomorpha</taxon>
        <taxon>Stratiomyidae</taxon>
        <taxon>Hermetiinae</taxon>
        <taxon>Hermetia</taxon>
    </lineage>
</organism>
<proteinExistence type="predicted"/>
<protein>
    <submittedName>
        <fullName evidence="2">Uncharacterized protein</fullName>
    </submittedName>
</protein>
<keyword evidence="1" id="KW-0472">Membrane</keyword>
<keyword evidence="1" id="KW-0812">Transmembrane</keyword>
<gene>
    <name evidence="2" type="ORF">HERILL_LOCUS1849</name>
</gene>
<keyword evidence="1" id="KW-1133">Transmembrane helix</keyword>
<dbReference type="InParanoid" id="A0A7R8YMF8"/>
<evidence type="ECO:0000313" key="3">
    <source>
        <dbReference type="Proteomes" id="UP000594454"/>
    </source>
</evidence>
<accession>A0A7R8YMF8</accession>
<dbReference type="EMBL" id="LR899009">
    <property type="protein sequence ID" value="CAD7078591.1"/>
    <property type="molecule type" value="Genomic_DNA"/>
</dbReference>
<feature type="transmembrane region" description="Helical" evidence="1">
    <location>
        <begin position="84"/>
        <end position="106"/>
    </location>
</feature>
<dbReference type="OrthoDB" id="273089at2759"/>
<feature type="transmembrane region" description="Helical" evidence="1">
    <location>
        <begin position="38"/>
        <end position="63"/>
    </location>
</feature>
<sequence>MVHCELCQYRFPTEETLRYTFCQSIRIWYRHPNNRGLLQADCLVCTLLTVVTFGLVAICMLGLQYFNLQSYRLGVSRLWTQGSIIVFLVIVLLHVQKFVIFLWSLLPLL</sequence>
<evidence type="ECO:0000256" key="1">
    <source>
        <dbReference type="SAM" id="Phobius"/>
    </source>
</evidence>
<name>A0A7R8YMF8_HERIL</name>
<dbReference type="Proteomes" id="UP000594454">
    <property type="component" value="Chromosome 1"/>
</dbReference>
<reference evidence="2 3" key="1">
    <citation type="submission" date="2020-11" db="EMBL/GenBank/DDBJ databases">
        <authorList>
            <person name="Wallbank WR R."/>
            <person name="Pardo Diaz C."/>
            <person name="Kozak K."/>
            <person name="Martin S."/>
            <person name="Jiggins C."/>
            <person name="Moest M."/>
            <person name="Warren A I."/>
            <person name="Generalovic N T."/>
            <person name="Byers J.R.P. K."/>
            <person name="Montejo-Kovacevich G."/>
            <person name="Yen C E."/>
        </authorList>
    </citation>
    <scope>NUCLEOTIDE SEQUENCE [LARGE SCALE GENOMIC DNA]</scope>
</reference>
<evidence type="ECO:0000313" key="2">
    <source>
        <dbReference type="EMBL" id="CAD7078591.1"/>
    </source>
</evidence>